<proteinExistence type="predicted"/>
<dbReference type="Proteomes" id="UP001056132">
    <property type="component" value="Chromosome 2"/>
</dbReference>
<accession>A0AAE9I4L9</accession>
<reference evidence="4" key="2">
    <citation type="submission" date="2022-05" db="EMBL/GenBank/DDBJ databases">
        <authorList>
            <person name="Kunte H.-J."/>
        </authorList>
    </citation>
    <scope>NUCLEOTIDE SEQUENCE</scope>
    <source>
        <strain evidence="4">G5</strain>
    </source>
</reference>
<feature type="modified residue" description="4-aspartylphosphate" evidence="2">
    <location>
        <position position="55"/>
    </location>
</feature>
<dbReference type="PANTHER" id="PTHR44591">
    <property type="entry name" value="STRESS RESPONSE REGULATOR PROTEIN 1"/>
    <property type="match status" value="1"/>
</dbReference>
<dbReference type="Gene3D" id="3.40.50.2300">
    <property type="match status" value="1"/>
</dbReference>
<evidence type="ECO:0000313" key="5">
    <source>
        <dbReference type="Proteomes" id="UP001056132"/>
    </source>
</evidence>
<dbReference type="InterPro" id="IPR011006">
    <property type="entry name" value="CheY-like_superfamily"/>
</dbReference>
<dbReference type="SUPFAM" id="SSF52172">
    <property type="entry name" value="CheY-like"/>
    <property type="match status" value="1"/>
</dbReference>
<dbReference type="KEGG" id="ccam:M5D45_24100"/>
<reference evidence="4" key="1">
    <citation type="journal article" date="2022" name="Microbiol. Resour. Announc.">
        <title>Genome Sequence of Cupriavidus campinensis Strain G5, a Member of a Bacterial Consortium Capable of Polyethylene Degradation.</title>
        <authorList>
            <person name="Schneider B."/>
            <person name="Pfeiffer F."/>
            <person name="Dyall-Smith M."/>
            <person name="Kunte H.J."/>
        </authorList>
    </citation>
    <scope>NUCLEOTIDE SEQUENCE</scope>
    <source>
        <strain evidence="4">G5</strain>
    </source>
</reference>
<keyword evidence="1 2" id="KW-0597">Phosphoprotein</keyword>
<dbReference type="PANTHER" id="PTHR44591:SF25">
    <property type="entry name" value="CHEMOTAXIS TWO-COMPONENT RESPONSE REGULATOR"/>
    <property type="match status" value="1"/>
</dbReference>
<dbReference type="RefSeq" id="WP_211942624.1">
    <property type="nucleotide sequence ID" value="NZ_CAJPVH010000001.1"/>
</dbReference>
<sequence>MHNKQLLAIVDDDDSVRVATSRLVRSLGWEVILFDTATAFLNSGCAAEVDCVISDVQMPGITGIEMHRRLTEAGVHVPVIFITAFSVEATRRQAMMNGALSFLSKPVDGAALQACLDRIGKAAPNA</sequence>
<dbReference type="GO" id="GO:0000160">
    <property type="term" value="P:phosphorelay signal transduction system"/>
    <property type="evidence" value="ECO:0007669"/>
    <property type="project" value="InterPro"/>
</dbReference>
<dbReference type="InterPro" id="IPR001789">
    <property type="entry name" value="Sig_transdc_resp-reg_receiver"/>
</dbReference>
<feature type="domain" description="Response regulatory" evidence="3">
    <location>
        <begin position="6"/>
        <end position="120"/>
    </location>
</feature>
<dbReference type="SMART" id="SM00448">
    <property type="entry name" value="REC"/>
    <property type="match status" value="1"/>
</dbReference>
<organism evidence="4 5">
    <name type="scientific">Cupriavidus campinensis</name>
    <dbReference type="NCBI Taxonomy" id="151783"/>
    <lineage>
        <taxon>Bacteria</taxon>
        <taxon>Pseudomonadati</taxon>
        <taxon>Pseudomonadota</taxon>
        <taxon>Betaproteobacteria</taxon>
        <taxon>Burkholderiales</taxon>
        <taxon>Burkholderiaceae</taxon>
        <taxon>Cupriavidus</taxon>
    </lineage>
</organism>
<gene>
    <name evidence="4" type="ORF">M5D45_24100</name>
</gene>
<protein>
    <submittedName>
        <fullName evidence="4">Response regulator</fullName>
    </submittedName>
</protein>
<dbReference type="InterPro" id="IPR050595">
    <property type="entry name" value="Bact_response_regulator"/>
</dbReference>
<evidence type="ECO:0000313" key="4">
    <source>
        <dbReference type="EMBL" id="URF06211.1"/>
    </source>
</evidence>
<name>A0AAE9I4L9_9BURK</name>
<dbReference type="AlphaFoldDB" id="A0AAE9I4L9"/>
<dbReference type="Pfam" id="PF00072">
    <property type="entry name" value="Response_reg"/>
    <property type="match status" value="1"/>
</dbReference>
<dbReference type="PROSITE" id="PS50110">
    <property type="entry name" value="RESPONSE_REGULATORY"/>
    <property type="match status" value="1"/>
</dbReference>
<evidence type="ECO:0000259" key="3">
    <source>
        <dbReference type="PROSITE" id="PS50110"/>
    </source>
</evidence>
<evidence type="ECO:0000256" key="2">
    <source>
        <dbReference type="PROSITE-ProRule" id="PRU00169"/>
    </source>
</evidence>
<dbReference type="EMBL" id="CP097331">
    <property type="protein sequence ID" value="URF06211.1"/>
    <property type="molecule type" value="Genomic_DNA"/>
</dbReference>
<evidence type="ECO:0000256" key="1">
    <source>
        <dbReference type="ARBA" id="ARBA00022553"/>
    </source>
</evidence>